<feature type="region of interest" description="Disordered" evidence="1">
    <location>
        <begin position="1"/>
        <end position="20"/>
    </location>
</feature>
<gene>
    <name evidence="2" type="ORF">EDD29_0112</name>
</gene>
<comment type="caution">
    <text evidence="2">The sequence shown here is derived from an EMBL/GenBank/DDBJ whole genome shotgun (WGS) entry which is preliminary data.</text>
</comment>
<dbReference type="EMBL" id="RJKE01000001">
    <property type="protein sequence ID" value="ROO82631.1"/>
    <property type="molecule type" value="Genomic_DNA"/>
</dbReference>
<reference evidence="2 3" key="1">
    <citation type="submission" date="2018-11" db="EMBL/GenBank/DDBJ databases">
        <title>Sequencing the genomes of 1000 actinobacteria strains.</title>
        <authorList>
            <person name="Klenk H.-P."/>
        </authorList>
    </citation>
    <scope>NUCLEOTIDE SEQUENCE [LARGE SCALE GENOMIC DNA]</scope>
    <source>
        <strain evidence="2 3">DSM 44254</strain>
    </source>
</reference>
<dbReference type="Proteomes" id="UP000272400">
    <property type="component" value="Unassembled WGS sequence"/>
</dbReference>
<evidence type="ECO:0000313" key="2">
    <source>
        <dbReference type="EMBL" id="ROO82631.1"/>
    </source>
</evidence>
<name>A0A3N1CMU2_9ACTN</name>
<dbReference type="AlphaFoldDB" id="A0A3N1CMU2"/>
<organism evidence="2 3">
    <name type="scientific">Actinocorallia herbida</name>
    <dbReference type="NCBI Taxonomy" id="58109"/>
    <lineage>
        <taxon>Bacteria</taxon>
        <taxon>Bacillati</taxon>
        <taxon>Actinomycetota</taxon>
        <taxon>Actinomycetes</taxon>
        <taxon>Streptosporangiales</taxon>
        <taxon>Thermomonosporaceae</taxon>
        <taxon>Actinocorallia</taxon>
    </lineage>
</organism>
<evidence type="ECO:0000313" key="3">
    <source>
        <dbReference type="Proteomes" id="UP000272400"/>
    </source>
</evidence>
<protein>
    <submittedName>
        <fullName evidence="2">Uncharacterized protein</fullName>
    </submittedName>
</protein>
<sequence>MSHETPAVKPGQVWADNDPRSVGRTLRIERVEGERAVCSILTNADGSPSDRRGTTTRIGLRRFVPTSTGYRFLHEPPPIHEKACPDAEDHSEHEWDDAFGDTFYCPGEWL</sequence>
<proteinExistence type="predicted"/>
<evidence type="ECO:0000256" key="1">
    <source>
        <dbReference type="SAM" id="MobiDB-lite"/>
    </source>
</evidence>
<accession>A0A3N1CMU2</accession>
<keyword evidence="3" id="KW-1185">Reference proteome</keyword>